<dbReference type="InterPro" id="IPR027417">
    <property type="entry name" value="P-loop_NTPase"/>
</dbReference>
<dbReference type="InterPro" id="IPR038727">
    <property type="entry name" value="NadR/Ttd14_AAA_dom"/>
</dbReference>
<protein>
    <submittedName>
        <fullName evidence="2">AAA domain protein</fullName>
    </submittedName>
</protein>
<dbReference type="Pfam" id="PF13521">
    <property type="entry name" value="AAA_28"/>
    <property type="match status" value="1"/>
</dbReference>
<sequence length="198" mass="23256">MNVKINFVGAQGTGKTTLLEAARKDEAFKDFQFCTEIVRELVKKKNLSINESGNAKSQKAFFDAYNRILNKDGYISDRCIIDVHAYTNYLYDYKSSNSEKEFQSLYKEILRENSILKSLNKDSFGIIIYFPIEFELVDDGIRSLNSYFQEYIDQFIVDTLNKYQLPFYTIRGSVEQRLKQLKEIIFSHVQMLQHNEKM</sequence>
<proteinExistence type="predicted"/>
<evidence type="ECO:0000313" key="2">
    <source>
        <dbReference type="EMBL" id="DAG00354.1"/>
    </source>
</evidence>
<dbReference type="SUPFAM" id="SSF52540">
    <property type="entry name" value="P-loop containing nucleoside triphosphate hydrolases"/>
    <property type="match status" value="1"/>
</dbReference>
<name>A0A8S5V0S2_9CAUD</name>
<feature type="domain" description="NadR/Ttd14 AAA" evidence="1">
    <location>
        <begin position="4"/>
        <end position="177"/>
    </location>
</feature>
<dbReference type="Gene3D" id="3.40.50.300">
    <property type="entry name" value="P-loop containing nucleotide triphosphate hydrolases"/>
    <property type="match status" value="1"/>
</dbReference>
<dbReference type="EMBL" id="BK016180">
    <property type="protein sequence ID" value="DAG00354.1"/>
    <property type="molecule type" value="Genomic_DNA"/>
</dbReference>
<reference evidence="2" key="1">
    <citation type="journal article" date="2021" name="Proc. Natl. Acad. Sci. U.S.A.">
        <title>A Catalog of Tens of Thousands of Viruses from Human Metagenomes Reveals Hidden Associations with Chronic Diseases.</title>
        <authorList>
            <person name="Tisza M.J."/>
            <person name="Buck C.B."/>
        </authorList>
    </citation>
    <scope>NUCLEOTIDE SEQUENCE</scope>
    <source>
        <strain evidence="2">Ct3r22</strain>
    </source>
</reference>
<organism evidence="2">
    <name type="scientific">Siphoviridae sp. ct3r22</name>
    <dbReference type="NCBI Taxonomy" id="2825325"/>
    <lineage>
        <taxon>Viruses</taxon>
        <taxon>Duplodnaviria</taxon>
        <taxon>Heunggongvirae</taxon>
        <taxon>Uroviricota</taxon>
        <taxon>Caudoviricetes</taxon>
    </lineage>
</organism>
<evidence type="ECO:0000259" key="1">
    <source>
        <dbReference type="Pfam" id="PF13521"/>
    </source>
</evidence>
<accession>A0A8S5V0S2</accession>